<dbReference type="Proteomes" id="UP001500731">
    <property type="component" value="Unassembled WGS sequence"/>
</dbReference>
<evidence type="ECO:0000259" key="4">
    <source>
        <dbReference type="PROSITE" id="PS50995"/>
    </source>
</evidence>
<sequence length="149" mass="16514">MCFTLYSTVNATLGLYRELLAPWGLSFQQAMTLAAVWELEPASPSDLAERLKLDSSSVTGLLNRMEAADLVCREMDPGDRRRVLVRATQYSKELQSELVWVEQCIAEALSMNSAESDALVASLNSLRQRVSTYTASPFNNTSDKDPDDS</sequence>
<dbReference type="InterPro" id="IPR000835">
    <property type="entry name" value="HTH_MarR-typ"/>
</dbReference>
<dbReference type="InterPro" id="IPR039422">
    <property type="entry name" value="MarR/SlyA-like"/>
</dbReference>
<reference evidence="6" key="1">
    <citation type="journal article" date="2019" name="Int. J. Syst. Evol. Microbiol.">
        <title>The Global Catalogue of Microorganisms (GCM) 10K type strain sequencing project: providing services to taxonomists for standard genome sequencing and annotation.</title>
        <authorList>
            <consortium name="The Broad Institute Genomics Platform"/>
            <consortium name="The Broad Institute Genome Sequencing Center for Infectious Disease"/>
            <person name="Wu L."/>
            <person name="Ma J."/>
        </authorList>
    </citation>
    <scope>NUCLEOTIDE SEQUENCE [LARGE SCALE GENOMIC DNA]</scope>
    <source>
        <strain evidence="6">JCM 17839</strain>
    </source>
</reference>
<gene>
    <name evidence="5" type="ORF">GCM10023171_35240</name>
</gene>
<accession>A0ABP8PR94</accession>
<protein>
    <submittedName>
        <fullName evidence="5">MarR family transcriptional regulator</fullName>
    </submittedName>
</protein>
<keyword evidence="3" id="KW-0804">Transcription</keyword>
<dbReference type="Gene3D" id="1.10.10.10">
    <property type="entry name" value="Winged helix-like DNA-binding domain superfamily/Winged helix DNA-binding domain"/>
    <property type="match status" value="1"/>
</dbReference>
<keyword evidence="1" id="KW-0805">Transcription regulation</keyword>
<dbReference type="InterPro" id="IPR036388">
    <property type="entry name" value="WH-like_DNA-bd_sf"/>
</dbReference>
<evidence type="ECO:0000313" key="6">
    <source>
        <dbReference type="Proteomes" id="UP001500731"/>
    </source>
</evidence>
<dbReference type="EMBL" id="BAABGP010000024">
    <property type="protein sequence ID" value="GAA4491395.1"/>
    <property type="molecule type" value="Genomic_DNA"/>
</dbReference>
<organism evidence="5 6">
    <name type="scientific">Microbacterium panaciterrae</name>
    <dbReference type="NCBI Taxonomy" id="985759"/>
    <lineage>
        <taxon>Bacteria</taxon>
        <taxon>Bacillati</taxon>
        <taxon>Actinomycetota</taxon>
        <taxon>Actinomycetes</taxon>
        <taxon>Micrococcales</taxon>
        <taxon>Microbacteriaceae</taxon>
        <taxon>Microbacterium</taxon>
    </lineage>
</organism>
<evidence type="ECO:0000256" key="3">
    <source>
        <dbReference type="ARBA" id="ARBA00023163"/>
    </source>
</evidence>
<dbReference type="PROSITE" id="PS50995">
    <property type="entry name" value="HTH_MARR_2"/>
    <property type="match status" value="1"/>
</dbReference>
<dbReference type="PANTHER" id="PTHR33164">
    <property type="entry name" value="TRANSCRIPTIONAL REGULATOR, MARR FAMILY"/>
    <property type="match status" value="1"/>
</dbReference>
<comment type="caution">
    <text evidence="5">The sequence shown here is derived from an EMBL/GenBank/DDBJ whole genome shotgun (WGS) entry which is preliminary data.</text>
</comment>
<name>A0ABP8PR94_9MICO</name>
<evidence type="ECO:0000256" key="1">
    <source>
        <dbReference type="ARBA" id="ARBA00023015"/>
    </source>
</evidence>
<evidence type="ECO:0000256" key="2">
    <source>
        <dbReference type="ARBA" id="ARBA00023125"/>
    </source>
</evidence>
<dbReference type="PRINTS" id="PR00598">
    <property type="entry name" value="HTHMARR"/>
</dbReference>
<dbReference type="PROSITE" id="PS01117">
    <property type="entry name" value="HTH_MARR_1"/>
    <property type="match status" value="1"/>
</dbReference>
<evidence type="ECO:0000313" key="5">
    <source>
        <dbReference type="EMBL" id="GAA4491395.1"/>
    </source>
</evidence>
<feature type="domain" description="HTH marR-type" evidence="4">
    <location>
        <begin position="1"/>
        <end position="128"/>
    </location>
</feature>
<dbReference type="InterPro" id="IPR023187">
    <property type="entry name" value="Tscrpt_reg_MarR-type_CS"/>
</dbReference>
<keyword evidence="2" id="KW-0238">DNA-binding</keyword>
<proteinExistence type="predicted"/>
<dbReference type="SUPFAM" id="SSF46785">
    <property type="entry name" value="Winged helix' DNA-binding domain"/>
    <property type="match status" value="1"/>
</dbReference>
<dbReference type="InterPro" id="IPR036390">
    <property type="entry name" value="WH_DNA-bd_sf"/>
</dbReference>
<dbReference type="Pfam" id="PF12802">
    <property type="entry name" value="MarR_2"/>
    <property type="match status" value="1"/>
</dbReference>
<keyword evidence="6" id="KW-1185">Reference proteome</keyword>
<dbReference type="PANTHER" id="PTHR33164:SF43">
    <property type="entry name" value="HTH-TYPE TRANSCRIPTIONAL REPRESSOR YETL"/>
    <property type="match status" value="1"/>
</dbReference>
<dbReference type="SMART" id="SM00347">
    <property type="entry name" value="HTH_MARR"/>
    <property type="match status" value="1"/>
</dbReference>